<organism evidence="1 2">
    <name type="scientific">Trifolium medium</name>
    <dbReference type="NCBI Taxonomy" id="97028"/>
    <lineage>
        <taxon>Eukaryota</taxon>
        <taxon>Viridiplantae</taxon>
        <taxon>Streptophyta</taxon>
        <taxon>Embryophyta</taxon>
        <taxon>Tracheophyta</taxon>
        <taxon>Spermatophyta</taxon>
        <taxon>Magnoliopsida</taxon>
        <taxon>eudicotyledons</taxon>
        <taxon>Gunneridae</taxon>
        <taxon>Pentapetalae</taxon>
        <taxon>rosids</taxon>
        <taxon>fabids</taxon>
        <taxon>Fabales</taxon>
        <taxon>Fabaceae</taxon>
        <taxon>Papilionoideae</taxon>
        <taxon>50 kb inversion clade</taxon>
        <taxon>NPAAA clade</taxon>
        <taxon>Hologalegina</taxon>
        <taxon>IRL clade</taxon>
        <taxon>Trifolieae</taxon>
        <taxon>Trifolium</taxon>
    </lineage>
</organism>
<proteinExistence type="predicted"/>
<comment type="caution">
    <text evidence="1">The sequence shown here is derived from an EMBL/GenBank/DDBJ whole genome shotgun (WGS) entry which is preliminary data.</text>
</comment>
<dbReference type="Proteomes" id="UP000265520">
    <property type="component" value="Unassembled WGS sequence"/>
</dbReference>
<dbReference type="EMBL" id="LXQA010241359">
    <property type="protein sequence ID" value="MCI37152.1"/>
    <property type="molecule type" value="Genomic_DNA"/>
</dbReference>
<accession>A0A392RLS3</accession>
<evidence type="ECO:0000313" key="2">
    <source>
        <dbReference type="Proteomes" id="UP000265520"/>
    </source>
</evidence>
<sequence>MLDYKRCDLLTKCLKVLGGDVIPLGLSKYQSRDSTWWRSGRGS</sequence>
<protein>
    <submittedName>
        <fullName evidence="1">Uncharacterized protein</fullName>
    </submittedName>
</protein>
<dbReference type="AlphaFoldDB" id="A0A392RLS3"/>
<reference evidence="1 2" key="1">
    <citation type="journal article" date="2018" name="Front. Plant Sci.">
        <title>Red Clover (Trifolium pratense) and Zigzag Clover (T. medium) - A Picture of Genomic Similarities and Differences.</title>
        <authorList>
            <person name="Dluhosova J."/>
            <person name="Istvanek J."/>
            <person name="Nedelnik J."/>
            <person name="Repkova J."/>
        </authorList>
    </citation>
    <scope>NUCLEOTIDE SEQUENCE [LARGE SCALE GENOMIC DNA]</scope>
    <source>
        <strain evidence="2">cv. 10/8</strain>
        <tissue evidence="1">Leaf</tissue>
    </source>
</reference>
<feature type="non-terminal residue" evidence="1">
    <location>
        <position position="43"/>
    </location>
</feature>
<keyword evidence="2" id="KW-1185">Reference proteome</keyword>
<evidence type="ECO:0000313" key="1">
    <source>
        <dbReference type="EMBL" id="MCI37152.1"/>
    </source>
</evidence>
<name>A0A392RLS3_9FABA</name>